<dbReference type="RefSeq" id="WP_092841826.1">
    <property type="nucleotide sequence ID" value="NZ_FPCF01000008.1"/>
</dbReference>
<evidence type="ECO:0000313" key="1">
    <source>
        <dbReference type="EMBL" id="RUO46481.1"/>
    </source>
</evidence>
<sequence>MTYQLIDLNHPQRHAVERFICERYWVHFNACLNHLPPRLIAVFEGTQIVAACGMQLAEEAPLFSEYYLNQPLEQPRHKLAEVGSMAVLSGNYLQILFVAIHQAAHDLQRQYLLFTVTRFLQLKLKRLGIQAQALAPAHEQALPESLQNLWGSYYQQQPQVFMAAVQQRWGRNPVACAPRRAAVRQVTMNQVPVSQTKVAI</sequence>
<dbReference type="Proteomes" id="UP000286985">
    <property type="component" value="Unassembled WGS sequence"/>
</dbReference>
<dbReference type="OrthoDB" id="7432757at2"/>
<reference evidence="2" key="1">
    <citation type="journal article" date="2018" name="Front. Microbiol.">
        <title>Genome-Based Analysis Reveals the Taxonomy and Diversity of the Family Idiomarinaceae.</title>
        <authorList>
            <person name="Liu Y."/>
            <person name="Lai Q."/>
            <person name="Shao Z."/>
        </authorList>
    </citation>
    <scope>NUCLEOTIDE SEQUENCE [LARGE SCALE GENOMIC DNA]</scope>
    <source>
        <strain evidence="2">908033</strain>
    </source>
</reference>
<keyword evidence="2" id="KW-1185">Reference proteome</keyword>
<accession>A0A432XCK8</accession>
<dbReference type="EMBL" id="PIPU01000007">
    <property type="protein sequence ID" value="RUO46481.1"/>
    <property type="molecule type" value="Genomic_DNA"/>
</dbReference>
<dbReference type="Pfam" id="PF12261">
    <property type="entry name" value="T_hemolysin"/>
    <property type="match status" value="1"/>
</dbReference>
<name>A0A432XCK8_9GAMM</name>
<dbReference type="AlphaFoldDB" id="A0A432XCK8"/>
<protein>
    <submittedName>
        <fullName evidence="1">Thermostable hemolysin-like protein</fullName>
    </submittedName>
</protein>
<gene>
    <name evidence="1" type="ORF">CWE24_11250</name>
</gene>
<evidence type="ECO:0000313" key="2">
    <source>
        <dbReference type="Proteomes" id="UP000286985"/>
    </source>
</evidence>
<organism evidence="1 2">
    <name type="scientific">Pseudidiomarina donghaiensis</name>
    <dbReference type="NCBI Taxonomy" id="519452"/>
    <lineage>
        <taxon>Bacteria</taxon>
        <taxon>Pseudomonadati</taxon>
        <taxon>Pseudomonadota</taxon>
        <taxon>Gammaproteobacteria</taxon>
        <taxon>Alteromonadales</taxon>
        <taxon>Idiomarinaceae</taxon>
        <taxon>Pseudidiomarina</taxon>
    </lineage>
</organism>
<proteinExistence type="predicted"/>
<dbReference type="InterPro" id="IPR022050">
    <property type="entry name" value="T_hemolysin"/>
</dbReference>
<comment type="caution">
    <text evidence="1">The sequence shown here is derived from an EMBL/GenBank/DDBJ whole genome shotgun (WGS) entry which is preliminary data.</text>
</comment>
<dbReference type="STRING" id="519452.SAMN04488139_2420"/>